<dbReference type="InterPro" id="IPR003316">
    <property type="entry name" value="E2F_WHTH_DNA-bd_dom"/>
</dbReference>
<keyword evidence="4 6" id="KW-0804">Transcription</keyword>
<dbReference type="Pfam" id="PF16421">
    <property type="entry name" value="E2F_CC-MB"/>
    <property type="match status" value="1"/>
</dbReference>
<name>A0AAX6H8W9_IRIPA</name>
<accession>A0AAX6H8W9</accession>
<dbReference type="GO" id="GO:0046983">
    <property type="term" value="F:protein dimerization activity"/>
    <property type="evidence" value="ECO:0007669"/>
    <property type="project" value="InterPro"/>
</dbReference>
<evidence type="ECO:0000256" key="6">
    <source>
        <dbReference type="RuleBase" id="RU003796"/>
    </source>
</evidence>
<dbReference type="InterPro" id="IPR036390">
    <property type="entry name" value="WH_DNA-bd_sf"/>
</dbReference>
<dbReference type="SUPFAM" id="SSF46785">
    <property type="entry name" value="Winged helix' DNA-binding domain"/>
    <property type="match status" value="1"/>
</dbReference>
<evidence type="ECO:0000256" key="1">
    <source>
        <dbReference type="ARBA" id="ARBA00010940"/>
    </source>
</evidence>
<evidence type="ECO:0000259" key="8">
    <source>
        <dbReference type="SMART" id="SM01372"/>
    </source>
</evidence>
<evidence type="ECO:0000313" key="9">
    <source>
        <dbReference type="EMBL" id="KAJ6837057.1"/>
    </source>
</evidence>
<dbReference type="AlphaFoldDB" id="A0AAX6H8W9"/>
<gene>
    <name evidence="9" type="ORF">M6B38_324055</name>
</gene>
<dbReference type="PANTHER" id="PTHR12081">
    <property type="entry name" value="TRANSCRIPTION FACTOR E2F"/>
    <property type="match status" value="1"/>
</dbReference>
<dbReference type="SMART" id="SM01372">
    <property type="entry name" value="E2F_TDP"/>
    <property type="match status" value="1"/>
</dbReference>
<dbReference type="SUPFAM" id="SSF144074">
    <property type="entry name" value="E2F-DP heterodimerization region"/>
    <property type="match status" value="1"/>
</dbReference>
<dbReference type="CDD" id="cd14660">
    <property type="entry name" value="E2F_DD"/>
    <property type="match status" value="1"/>
</dbReference>
<keyword evidence="5" id="KW-0131">Cell cycle</keyword>
<dbReference type="InterPro" id="IPR032198">
    <property type="entry name" value="E2F_CC-MB"/>
</dbReference>
<dbReference type="Pfam" id="PF02319">
    <property type="entry name" value="WHD_E2F_TDP"/>
    <property type="match status" value="1"/>
</dbReference>
<comment type="caution">
    <text evidence="9">The sequence shown here is derived from an EMBL/GenBank/DDBJ whole genome shotgun (WGS) entry which is preliminary data.</text>
</comment>
<organism evidence="9 10">
    <name type="scientific">Iris pallida</name>
    <name type="common">Sweet iris</name>
    <dbReference type="NCBI Taxonomy" id="29817"/>
    <lineage>
        <taxon>Eukaryota</taxon>
        <taxon>Viridiplantae</taxon>
        <taxon>Streptophyta</taxon>
        <taxon>Embryophyta</taxon>
        <taxon>Tracheophyta</taxon>
        <taxon>Spermatophyta</taxon>
        <taxon>Magnoliopsida</taxon>
        <taxon>Liliopsida</taxon>
        <taxon>Asparagales</taxon>
        <taxon>Iridaceae</taxon>
        <taxon>Iridoideae</taxon>
        <taxon>Irideae</taxon>
        <taxon>Iris</taxon>
    </lineage>
</organism>
<comment type="subcellular location">
    <subcellularLocation>
        <location evidence="6">Nucleus</location>
    </subcellularLocation>
</comment>
<dbReference type="GO" id="GO:0090575">
    <property type="term" value="C:RNA polymerase II transcription regulator complex"/>
    <property type="evidence" value="ECO:0007669"/>
    <property type="project" value="TreeGrafter"/>
</dbReference>
<feature type="region of interest" description="Disordered" evidence="7">
    <location>
        <begin position="1"/>
        <end position="38"/>
    </location>
</feature>
<feature type="compositionally biased region" description="Basic residues" evidence="7">
    <location>
        <begin position="126"/>
        <end position="136"/>
    </location>
</feature>
<dbReference type="Gene3D" id="6.10.250.540">
    <property type="match status" value="1"/>
</dbReference>
<evidence type="ECO:0000256" key="7">
    <source>
        <dbReference type="SAM" id="MobiDB-lite"/>
    </source>
</evidence>
<dbReference type="EMBL" id="JANAVB010011520">
    <property type="protein sequence ID" value="KAJ6837057.1"/>
    <property type="molecule type" value="Genomic_DNA"/>
</dbReference>
<keyword evidence="10" id="KW-1185">Reference proteome</keyword>
<dbReference type="Proteomes" id="UP001140949">
    <property type="component" value="Unassembled WGS sequence"/>
</dbReference>
<evidence type="ECO:0000256" key="4">
    <source>
        <dbReference type="ARBA" id="ARBA00023163"/>
    </source>
</evidence>
<dbReference type="FunFam" id="1.10.10.10:FF:000008">
    <property type="entry name" value="E2F transcription factor 1"/>
    <property type="match status" value="1"/>
</dbReference>
<evidence type="ECO:0000313" key="10">
    <source>
        <dbReference type="Proteomes" id="UP001140949"/>
    </source>
</evidence>
<dbReference type="InterPro" id="IPR015633">
    <property type="entry name" value="E2F"/>
</dbReference>
<keyword evidence="6" id="KW-0539">Nucleus</keyword>
<dbReference type="PANTHER" id="PTHR12081:SF18">
    <property type="entry name" value="TRANSCRIPTION FACTOR E2F2-RELATED"/>
    <property type="match status" value="1"/>
</dbReference>
<evidence type="ECO:0000256" key="2">
    <source>
        <dbReference type="ARBA" id="ARBA00023015"/>
    </source>
</evidence>
<feature type="domain" description="E2F/DP family winged-helix DNA-binding" evidence="8">
    <location>
        <begin position="159"/>
        <end position="224"/>
    </location>
</feature>
<keyword evidence="2 6" id="KW-0805">Transcription regulation</keyword>
<feature type="region of interest" description="Disordered" evidence="7">
    <location>
        <begin position="110"/>
        <end position="146"/>
    </location>
</feature>
<protein>
    <submittedName>
        <fullName evidence="9">Transcription factor E2FB-like</fullName>
    </submittedName>
</protein>
<reference evidence="9" key="2">
    <citation type="submission" date="2023-04" db="EMBL/GenBank/DDBJ databases">
        <authorList>
            <person name="Bruccoleri R.E."/>
            <person name="Oakeley E.J."/>
            <person name="Faust A.-M."/>
            <person name="Dessus-Babus S."/>
            <person name="Altorfer M."/>
            <person name="Burckhardt D."/>
            <person name="Oertli M."/>
            <person name="Naumann U."/>
            <person name="Petersen F."/>
            <person name="Wong J."/>
        </authorList>
    </citation>
    <scope>NUCLEOTIDE SEQUENCE</scope>
    <source>
        <strain evidence="9">GSM-AAB239-AS_SAM_17_03QT</strain>
        <tissue evidence="9">Leaf</tissue>
    </source>
</reference>
<reference evidence="9" key="1">
    <citation type="journal article" date="2023" name="GigaByte">
        <title>Genome assembly of the bearded iris, Iris pallida Lam.</title>
        <authorList>
            <person name="Bruccoleri R.E."/>
            <person name="Oakeley E.J."/>
            <person name="Faust A.M.E."/>
            <person name="Altorfer M."/>
            <person name="Dessus-Babus S."/>
            <person name="Burckhardt D."/>
            <person name="Oertli M."/>
            <person name="Naumann U."/>
            <person name="Petersen F."/>
            <person name="Wong J."/>
        </authorList>
    </citation>
    <scope>NUCLEOTIDE SEQUENCE</scope>
    <source>
        <strain evidence="9">GSM-AAB239-AS_SAM_17_03QT</strain>
    </source>
</reference>
<evidence type="ECO:0000256" key="5">
    <source>
        <dbReference type="ARBA" id="ARBA00023306"/>
    </source>
</evidence>
<keyword evidence="3 6" id="KW-0238">DNA-binding</keyword>
<dbReference type="Gene3D" id="1.10.10.10">
    <property type="entry name" value="Winged helix-like DNA-binding domain superfamily/Winged helix DNA-binding domain"/>
    <property type="match status" value="1"/>
</dbReference>
<dbReference type="GO" id="GO:0000978">
    <property type="term" value="F:RNA polymerase II cis-regulatory region sequence-specific DNA binding"/>
    <property type="evidence" value="ECO:0007669"/>
    <property type="project" value="InterPro"/>
</dbReference>
<sequence length="434" mass="48208">MADLAGSSRPRPHLQLSSPAADADGRPQVLRPAPNRHFPLPSSAVFPGLDRANAAAAAAVAAAVSAEKPKFLHFGSPAAVAANLMPITKIEDHIDQIVQRETEQGNKEEIKARILTDISSPDAKRPKTRKAPKNKRSMPQEIGSVDGISLDPSAANNCRYDSSLSLLTKKFVNLLQQTEDGTLDLNKAAEILEVQKRRIYDITNVLEGVGLLEKSLKNRIRWKGNDALGPLDLENQLDHLKVANETLYKEECRLDERIREMQENLTELTEGRSRKFLHLTYEAINSLPCFQNSTLIAIEAPHGTSIEVPDPDEDLDFPEKRYEMYVRSSMGPINCCLISENSAEAPNQDDQPTPMELSIENSGNTRDDASCSHLEDNDNTILCQSQDQETPKISSDPVNSQEGIMRIIPPDCDVNDDYWFQSDWTGSLTDIWNK</sequence>
<evidence type="ECO:0000256" key="3">
    <source>
        <dbReference type="ARBA" id="ARBA00023125"/>
    </source>
</evidence>
<proteinExistence type="inferred from homology"/>
<dbReference type="InterPro" id="IPR036388">
    <property type="entry name" value="WH-like_DNA-bd_sf"/>
</dbReference>
<dbReference type="InterPro" id="IPR037241">
    <property type="entry name" value="E2F-DP_heterodim"/>
</dbReference>
<dbReference type="GO" id="GO:0000981">
    <property type="term" value="F:DNA-binding transcription factor activity, RNA polymerase II-specific"/>
    <property type="evidence" value="ECO:0007669"/>
    <property type="project" value="TreeGrafter"/>
</dbReference>
<comment type="similarity">
    <text evidence="1 6">Belongs to the E2F/DP family.</text>
</comment>